<dbReference type="Gene3D" id="3.40.50.10490">
    <property type="entry name" value="Glucose-6-phosphate isomerase like protein, domain 1"/>
    <property type="match status" value="1"/>
</dbReference>
<dbReference type="GO" id="GO:1901135">
    <property type="term" value="P:carbohydrate derivative metabolic process"/>
    <property type="evidence" value="ECO:0007669"/>
    <property type="project" value="InterPro"/>
</dbReference>
<dbReference type="Pfam" id="PF01380">
    <property type="entry name" value="SIS"/>
    <property type="match status" value="1"/>
</dbReference>
<feature type="domain" description="HTH rpiR-type" evidence="4">
    <location>
        <begin position="19"/>
        <end position="95"/>
    </location>
</feature>
<dbReference type="InterPro" id="IPR035472">
    <property type="entry name" value="RpiR-like_SIS"/>
</dbReference>
<dbReference type="Pfam" id="PF01418">
    <property type="entry name" value="HTH_6"/>
    <property type="match status" value="1"/>
</dbReference>
<dbReference type="InterPro" id="IPR001347">
    <property type="entry name" value="SIS_dom"/>
</dbReference>
<feature type="domain" description="SIS" evidence="5">
    <location>
        <begin position="139"/>
        <end position="279"/>
    </location>
</feature>
<dbReference type="InterPro" id="IPR009057">
    <property type="entry name" value="Homeodomain-like_sf"/>
</dbReference>
<dbReference type="eggNOG" id="COG1737">
    <property type="taxonomic scope" value="Bacteria"/>
</dbReference>
<dbReference type="InterPro" id="IPR047640">
    <property type="entry name" value="RpiR-like"/>
</dbReference>
<evidence type="ECO:0000256" key="1">
    <source>
        <dbReference type="ARBA" id="ARBA00023015"/>
    </source>
</evidence>
<dbReference type="InterPro" id="IPR000281">
    <property type="entry name" value="HTH_RpiR"/>
</dbReference>
<keyword evidence="1" id="KW-0805">Transcription regulation</keyword>
<evidence type="ECO:0000313" key="6">
    <source>
        <dbReference type="EMBL" id="EEX22170.1"/>
    </source>
</evidence>
<dbReference type="PANTHER" id="PTHR30514:SF1">
    <property type="entry name" value="HTH-TYPE TRANSCRIPTIONAL REGULATOR HEXR-RELATED"/>
    <property type="match status" value="1"/>
</dbReference>
<dbReference type="EMBL" id="ABYU02000012">
    <property type="protein sequence ID" value="EEX22170.1"/>
    <property type="molecule type" value="Genomic_DNA"/>
</dbReference>
<dbReference type="SUPFAM" id="SSF53697">
    <property type="entry name" value="SIS domain"/>
    <property type="match status" value="1"/>
</dbReference>
<dbReference type="AlphaFoldDB" id="C9L6X6"/>
<accession>C9L6X6</accession>
<dbReference type="PROSITE" id="PS51071">
    <property type="entry name" value="HTH_RPIR"/>
    <property type="match status" value="1"/>
</dbReference>
<dbReference type="SUPFAM" id="SSF46689">
    <property type="entry name" value="Homeodomain-like"/>
    <property type="match status" value="1"/>
</dbReference>
<dbReference type="HOGENOM" id="CLU_055769_0_4_9"/>
<dbReference type="Proteomes" id="UP000003755">
    <property type="component" value="Unassembled WGS sequence"/>
</dbReference>
<evidence type="ECO:0000256" key="3">
    <source>
        <dbReference type="ARBA" id="ARBA00023163"/>
    </source>
</evidence>
<dbReference type="Gene3D" id="1.10.10.10">
    <property type="entry name" value="Winged helix-like DNA-binding domain superfamily/Winged helix DNA-binding domain"/>
    <property type="match status" value="1"/>
</dbReference>
<evidence type="ECO:0000256" key="2">
    <source>
        <dbReference type="ARBA" id="ARBA00023125"/>
    </source>
</evidence>
<gene>
    <name evidence="6" type="ORF">BLAHAN_05137</name>
</gene>
<dbReference type="PANTHER" id="PTHR30514">
    <property type="entry name" value="GLUCOKINASE"/>
    <property type="match status" value="1"/>
</dbReference>
<proteinExistence type="predicted"/>
<dbReference type="GO" id="GO:0003677">
    <property type="term" value="F:DNA binding"/>
    <property type="evidence" value="ECO:0007669"/>
    <property type="project" value="UniProtKB-KW"/>
</dbReference>
<dbReference type="CDD" id="cd05013">
    <property type="entry name" value="SIS_RpiR"/>
    <property type="match status" value="1"/>
</dbReference>
<organism evidence="6 7">
    <name type="scientific">Blautia hansenii DSM 20583</name>
    <dbReference type="NCBI Taxonomy" id="537007"/>
    <lineage>
        <taxon>Bacteria</taxon>
        <taxon>Bacillati</taxon>
        <taxon>Bacillota</taxon>
        <taxon>Clostridia</taxon>
        <taxon>Lachnospirales</taxon>
        <taxon>Lachnospiraceae</taxon>
        <taxon>Blautia</taxon>
    </lineage>
</organism>
<keyword evidence="3" id="KW-0804">Transcription</keyword>
<dbReference type="GO" id="GO:0003700">
    <property type="term" value="F:DNA-binding transcription factor activity"/>
    <property type="evidence" value="ECO:0007669"/>
    <property type="project" value="InterPro"/>
</dbReference>
<reference evidence="6" key="1">
    <citation type="submission" date="2009-09" db="EMBL/GenBank/DDBJ databases">
        <authorList>
            <person name="Weinstock G."/>
            <person name="Sodergren E."/>
            <person name="Clifton S."/>
            <person name="Fulton L."/>
            <person name="Fulton B."/>
            <person name="Courtney L."/>
            <person name="Fronick C."/>
            <person name="Harrison M."/>
            <person name="Strong C."/>
            <person name="Farmer C."/>
            <person name="Delahaunty K."/>
            <person name="Markovic C."/>
            <person name="Hall O."/>
            <person name="Minx P."/>
            <person name="Tomlinson C."/>
            <person name="Mitreva M."/>
            <person name="Nelson J."/>
            <person name="Hou S."/>
            <person name="Wollam A."/>
            <person name="Pepin K.H."/>
            <person name="Johnson M."/>
            <person name="Bhonagiri V."/>
            <person name="Nash W.E."/>
            <person name="Warren W."/>
            <person name="Chinwalla A."/>
            <person name="Mardis E.R."/>
            <person name="Wilson R.K."/>
        </authorList>
    </citation>
    <scope>NUCLEOTIDE SEQUENCE [LARGE SCALE GENOMIC DNA]</scope>
    <source>
        <strain evidence="6">DSM 20583</strain>
    </source>
</reference>
<dbReference type="GO" id="GO:0097367">
    <property type="term" value="F:carbohydrate derivative binding"/>
    <property type="evidence" value="ECO:0007669"/>
    <property type="project" value="InterPro"/>
</dbReference>
<dbReference type="PROSITE" id="PS51464">
    <property type="entry name" value="SIS"/>
    <property type="match status" value="1"/>
</dbReference>
<evidence type="ECO:0000259" key="5">
    <source>
        <dbReference type="PROSITE" id="PS51464"/>
    </source>
</evidence>
<evidence type="ECO:0000259" key="4">
    <source>
        <dbReference type="PROSITE" id="PS51071"/>
    </source>
</evidence>
<dbReference type="InterPro" id="IPR046348">
    <property type="entry name" value="SIS_dom_sf"/>
</dbReference>
<evidence type="ECO:0000313" key="7">
    <source>
        <dbReference type="Proteomes" id="UP000003755"/>
    </source>
</evidence>
<dbReference type="InterPro" id="IPR036388">
    <property type="entry name" value="WH-like_DNA-bd_sf"/>
</dbReference>
<name>C9L6X6_BLAHA</name>
<keyword evidence="2" id="KW-0238">DNA-binding</keyword>
<protein>
    <submittedName>
        <fullName evidence="6">SIS domain protein</fullName>
    </submittedName>
</protein>
<comment type="caution">
    <text evidence="6">The sequence shown here is derived from an EMBL/GenBank/DDBJ whole genome shotgun (WGS) entry which is preliminary data.</text>
</comment>
<keyword evidence="7" id="KW-1185">Reference proteome</keyword>
<sequence length="297" mass="33159">MDEIGRKEQNYMMKKEMGCRERLIDKRDGEHTKKTERKIAAYLLGNFDKSLHSTLLELADEIGVSDASIVRFCKSIGYTGFQEYKINAALQSVPEPRLYNPSLSVDDNPAEICDKIFAIESSALEQTKQELDISVMNKVADVLLKARRINLVGTGGSAISARDFQHKLLKIGVRAELQEDKDLQLMSASLLTEEDVLFAISHSGSNLHVAETIELAQKRNAKIITLTMKSKNILVEKADYPLYVVSEKTIFESESFSARLAQLAMLDCLVALMAFKNFDGSLEAMKATRIATSVNKE</sequence>
<dbReference type="STRING" id="537007.BLAHAN_05137"/>
<dbReference type="KEGG" id="bhan:CGC63_10925"/>